<feature type="region of interest" description="Disordered" evidence="5">
    <location>
        <begin position="1"/>
        <end position="41"/>
    </location>
</feature>
<dbReference type="Pfam" id="PF00440">
    <property type="entry name" value="TetR_N"/>
    <property type="match status" value="1"/>
</dbReference>
<evidence type="ECO:0000313" key="7">
    <source>
        <dbReference type="EMBL" id="RMI34895.1"/>
    </source>
</evidence>
<dbReference type="PANTHER" id="PTHR47506">
    <property type="entry name" value="TRANSCRIPTIONAL REGULATORY PROTEIN"/>
    <property type="match status" value="1"/>
</dbReference>
<dbReference type="AlphaFoldDB" id="A0A3M2LG34"/>
<dbReference type="Gene3D" id="1.10.10.60">
    <property type="entry name" value="Homeodomain-like"/>
    <property type="match status" value="1"/>
</dbReference>
<reference evidence="7 8" key="1">
    <citation type="submission" date="2018-10" db="EMBL/GenBank/DDBJ databases">
        <title>Isolation from cow dung.</title>
        <authorList>
            <person name="Ling L."/>
        </authorList>
    </citation>
    <scope>NUCLEOTIDE SEQUENCE [LARGE SCALE GENOMIC DNA]</scope>
    <source>
        <strain evidence="7 8">NEAU-LL90</strain>
    </source>
</reference>
<dbReference type="PANTHER" id="PTHR47506:SF1">
    <property type="entry name" value="HTH-TYPE TRANSCRIPTIONAL REGULATOR YJDC"/>
    <property type="match status" value="1"/>
</dbReference>
<dbReference type="EMBL" id="RFFH01000001">
    <property type="protein sequence ID" value="RMI34895.1"/>
    <property type="molecule type" value="Genomic_DNA"/>
</dbReference>
<dbReference type="PROSITE" id="PS50977">
    <property type="entry name" value="HTH_TETR_2"/>
    <property type="match status" value="1"/>
</dbReference>
<evidence type="ECO:0000313" key="8">
    <source>
        <dbReference type="Proteomes" id="UP000279275"/>
    </source>
</evidence>
<dbReference type="Gene3D" id="1.10.357.10">
    <property type="entry name" value="Tetracycline Repressor, domain 2"/>
    <property type="match status" value="1"/>
</dbReference>
<organism evidence="7 8">
    <name type="scientific">Nocardia stercoris</name>
    <dbReference type="NCBI Taxonomy" id="2483361"/>
    <lineage>
        <taxon>Bacteria</taxon>
        <taxon>Bacillati</taxon>
        <taxon>Actinomycetota</taxon>
        <taxon>Actinomycetes</taxon>
        <taxon>Mycobacteriales</taxon>
        <taxon>Nocardiaceae</taxon>
        <taxon>Nocardia</taxon>
    </lineage>
</organism>
<dbReference type="InterPro" id="IPR001647">
    <property type="entry name" value="HTH_TetR"/>
</dbReference>
<protein>
    <submittedName>
        <fullName evidence="7">TetR/AcrR family transcriptional regulator</fullName>
    </submittedName>
</protein>
<feature type="compositionally biased region" description="Low complexity" evidence="5">
    <location>
        <begin position="1"/>
        <end position="24"/>
    </location>
</feature>
<accession>A0A3M2LG34</accession>
<evidence type="ECO:0000256" key="3">
    <source>
        <dbReference type="ARBA" id="ARBA00023163"/>
    </source>
</evidence>
<evidence type="ECO:0000256" key="1">
    <source>
        <dbReference type="ARBA" id="ARBA00023015"/>
    </source>
</evidence>
<keyword evidence="3" id="KW-0804">Transcription</keyword>
<sequence length="232" mass="24774">MPDSGAGSAPRRSGSGAAGTAARGQVRHSYRGRSVSERQEERRGLFEDAALTVFAEKSYAGSTITDVCREAGLSRRQFYELYESRDQLLVEVYDRIQRDAQRVVDEALAGDDPDARAVIAAAVRAYVTSIAADPRRIAVAFVEIVGVSAEIEAHRAEMRRAWGAKIVAGVVKRPDLGAPACGWAVAMAGFIGAVNAAVHEWSSASDRPPVADLAEMLTAVLFALVRPESGSN</sequence>
<dbReference type="InterPro" id="IPR036271">
    <property type="entry name" value="Tet_transcr_reg_TetR-rel_C_sf"/>
</dbReference>
<comment type="caution">
    <text evidence="7">The sequence shown here is derived from an EMBL/GenBank/DDBJ whole genome shotgun (WGS) entry which is preliminary data.</text>
</comment>
<evidence type="ECO:0000256" key="2">
    <source>
        <dbReference type="ARBA" id="ARBA00023125"/>
    </source>
</evidence>
<dbReference type="RefSeq" id="WP_122185866.1">
    <property type="nucleotide sequence ID" value="NZ_RFFH01000001.1"/>
</dbReference>
<evidence type="ECO:0000256" key="5">
    <source>
        <dbReference type="SAM" id="MobiDB-lite"/>
    </source>
</evidence>
<dbReference type="GO" id="GO:0003677">
    <property type="term" value="F:DNA binding"/>
    <property type="evidence" value="ECO:0007669"/>
    <property type="project" value="UniProtKB-UniRule"/>
</dbReference>
<dbReference type="SUPFAM" id="SSF46689">
    <property type="entry name" value="Homeodomain-like"/>
    <property type="match status" value="1"/>
</dbReference>
<name>A0A3M2LG34_9NOCA</name>
<evidence type="ECO:0000256" key="4">
    <source>
        <dbReference type="PROSITE-ProRule" id="PRU00335"/>
    </source>
</evidence>
<gene>
    <name evidence="7" type="ORF">EBN03_00555</name>
</gene>
<evidence type="ECO:0000259" key="6">
    <source>
        <dbReference type="PROSITE" id="PS50977"/>
    </source>
</evidence>
<dbReference type="SUPFAM" id="SSF48498">
    <property type="entry name" value="Tetracyclin repressor-like, C-terminal domain"/>
    <property type="match status" value="1"/>
</dbReference>
<dbReference type="Proteomes" id="UP000279275">
    <property type="component" value="Unassembled WGS sequence"/>
</dbReference>
<feature type="DNA-binding region" description="H-T-H motif" evidence="4">
    <location>
        <begin position="63"/>
        <end position="82"/>
    </location>
</feature>
<keyword evidence="1" id="KW-0805">Transcription regulation</keyword>
<dbReference type="InterPro" id="IPR009057">
    <property type="entry name" value="Homeodomain-like_sf"/>
</dbReference>
<feature type="domain" description="HTH tetR-type" evidence="6">
    <location>
        <begin position="40"/>
        <end position="100"/>
    </location>
</feature>
<keyword evidence="2 4" id="KW-0238">DNA-binding</keyword>
<proteinExistence type="predicted"/>
<keyword evidence="8" id="KW-1185">Reference proteome</keyword>
<dbReference type="OrthoDB" id="4331447at2"/>